<protein>
    <recommendedName>
        <fullName evidence="2">Glycine zipper-like domain-containing protein</fullName>
    </recommendedName>
</protein>
<keyword evidence="4" id="KW-1185">Reference proteome</keyword>
<sequence length="90" mass="9521">MSDKNNNNEKQDNQNICLGTGIGLAFGAAFGVLFNNIAIGAGLGMLLGIVIGVIMDKNRKDIRVNVAKVVLVSIIGVILILLVPKIISYL</sequence>
<dbReference type="InterPro" id="IPR058598">
    <property type="entry name" value="Gly_zipper-like_dom"/>
</dbReference>
<name>A0A9Q4FMG8_9FIRM</name>
<comment type="caution">
    <text evidence="3">The sequence shown here is derived from an EMBL/GenBank/DDBJ whole genome shotgun (WGS) entry which is preliminary data.</text>
</comment>
<evidence type="ECO:0000313" key="4">
    <source>
        <dbReference type="Proteomes" id="UP001108123"/>
    </source>
</evidence>
<proteinExistence type="predicted"/>
<accession>A0A9Q4FMG8</accession>
<evidence type="ECO:0000256" key="1">
    <source>
        <dbReference type="SAM" id="Phobius"/>
    </source>
</evidence>
<dbReference type="RefSeq" id="WP_226808469.1">
    <property type="nucleotide sequence ID" value="NZ_JAJBNW010000065.1"/>
</dbReference>
<evidence type="ECO:0000313" key="3">
    <source>
        <dbReference type="EMBL" id="MCG4565762.1"/>
    </source>
</evidence>
<keyword evidence="1" id="KW-0812">Transmembrane</keyword>
<keyword evidence="1" id="KW-0472">Membrane</keyword>
<dbReference type="Pfam" id="PF26273">
    <property type="entry name" value="Gly_zipper"/>
    <property type="match status" value="1"/>
</dbReference>
<dbReference type="AlphaFoldDB" id="A0A9Q4FMG8"/>
<reference evidence="3" key="1">
    <citation type="submission" date="2022-01" db="EMBL/GenBank/DDBJ databases">
        <title>Collection of gut derived symbiotic bacterial strains cultured from healthy donors.</title>
        <authorList>
            <person name="Lin H."/>
            <person name="Kohout C."/>
            <person name="Waligurski E."/>
            <person name="Pamer E.G."/>
        </authorList>
    </citation>
    <scope>NUCLEOTIDE SEQUENCE</scope>
    <source>
        <strain evidence="3">MSK.14.39</strain>
    </source>
</reference>
<keyword evidence="1" id="KW-1133">Transmembrane helix</keyword>
<dbReference type="EMBL" id="JAKNID010000051">
    <property type="protein sequence ID" value="MCG4565762.1"/>
    <property type="molecule type" value="Genomic_DNA"/>
</dbReference>
<gene>
    <name evidence="3" type="ORF">L0P62_09905</name>
</gene>
<organism evidence="3 4">
    <name type="scientific">Anaerosalibacter bizertensis</name>
    <dbReference type="NCBI Taxonomy" id="932217"/>
    <lineage>
        <taxon>Bacteria</taxon>
        <taxon>Bacillati</taxon>
        <taxon>Bacillota</taxon>
        <taxon>Tissierellia</taxon>
        <taxon>Tissierellales</taxon>
        <taxon>Sporanaerobacteraceae</taxon>
        <taxon>Anaerosalibacter</taxon>
    </lineage>
</organism>
<feature type="domain" description="Glycine zipper-like" evidence="2">
    <location>
        <begin position="10"/>
        <end position="56"/>
    </location>
</feature>
<evidence type="ECO:0000259" key="2">
    <source>
        <dbReference type="Pfam" id="PF26273"/>
    </source>
</evidence>
<feature type="transmembrane region" description="Helical" evidence="1">
    <location>
        <begin position="66"/>
        <end position="87"/>
    </location>
</feature>
<dbReference type="Proteomes" id="UP001108123">
    <property type="component" value="Unassembled WGS sequence"/>
</dbReference>
<feature type="transmembrane region" description="Helical" evidence="1">
    <location>
        <begin position="33"/>
        <end position="54"/>
    </location>
</feature>